<dbReference type="CDD" id="cd14014">
    <property type="entry name" value="STKc_PknB_like"/>
    <property type="match status" value="1"/>
</dbReference>
<organism evidence="7 8">
    <name type="scientific">Archangium gephyra</name>
    <dbReference type="NCBI Taxonomy" id="48"/>
    <lineage>
        <taxon>Bacteria</taxon>
        <taxon>Pseudomonadati</taxon>
        <taxon>Myxococcota</taxon>
        <taxon>Myxococcia</taxon>
        <taxon>Myxococcales</taxon>
        <taxon>Cystobacterineae</taxon>
        <taxon>Archangiaceae</taxon>
        <taxon>Archangium</taxon>
    </lineage>
</organism>
<dbReference type="AlphaFoldDB" id="A0A2W5SWU9"/>
<dbReference type="EC" id="2.7.11.1" evidence="1"/>
<keyword evidence="3" id="KW-0547">Nucleotide-binding</keyword>
<evidence type="ECO:0000313" key="8">
    <source>
        <dbReference type="Proteomes" id="UP000249061"/>
    </source>
</evidence>
<sequence length="322" mass="34617">MHIGSPAMDTRTPGGGMKAVEVPSRRFGKYIVRSRLGQGGQAEVFLAEAVDANGEVLRVALKLMRPGSAEEKFADEADLMGLLSHPNLVGMLEHGVAFNRPYIAMEFLLGGDLGEVMAAHRRSMQPFPAGMGVHVCLEVLKALAYFHRATTKTGTPLDLVHSDVNPANVFFAGDGEVKLGDFGVASSSHVDIGPPQGMAAGKLSYLSPEQTRGERLSPASDLWAVGVMLHELVVGYHPFQRDGASDEQIIASIRNPKLSIPDYVGKPLISILQRALSPDLKTRFRTAGEFAGPLYGYALDTGVLATRAQMREWLGNVLEIVG</sequence>
<evidence type="ECO:0000256" key="5">
    <source>
        <dbReference type="ARBA" id="ARBA00022840"/>
    </source>
</evidence>
<accession>A0A2W5SWU9</accession>
<dbReference type="InterPro" id="IPR011009">
    <property type="entry name" value="Kinase-like_dom_sf"/>
</dbReference>
<dbReference type="GO" id="GO:0004674">
    <property type="term" value="F:protein serine/threonine kinase activity"/>
    <property type="evidence" value="ECO:0007669"/>
    <property type="project" value="UniProtKB-KW"/>
</dbReference>
<dbReference type="PANTHER" id="PTHR43671">
    <property type="entry name" value="SERINE/THREONINE-PROTEIN KINASE NEK"/>
    <property type="match status" value="1"/>
</dbReference>
<proteinExistence type="predicted"/>
<keyword evidence="5" id="KW-0067">ATP-binding</keyword>
<evidence type="ECO:0000256" key="2">
    <source>
        <dbReference type="ARBA" id="ARBA00022679"/>
    </source>
</evidence>
<evidence type="ECO:0000259" key="6">
    <source>
        <dbReference type="PROSITE" id="PS50011"/>
    </source>
</evidence>
<dbReference type="Gene3D" id="1.10.510.10">
    <property type="entry name" value="Transferase(Phosphotransferase) domain 1"/>
    <property type="match status" value="1"/>
</dbReference>
<feature type="domain" description="Protein kinase" evidence="6">
    <location>
        <begin position="30"/>
        <end position="295"/>
    </location>
</feature>
<evidence type="ECO:0000313" key="7">
    <source>
        <dbReference type="EMBL" id="PZR05233.1"/>
    </source>
</evidence>
<dbReference type="InterPro" id="IPR050660">
    <property type="entry name" value="NEK_Ser/Thr_kinase"/>
</dbReference>
<dbReference type="Pfam" id="PF00069">
    <property type="entry name" value="Pkinase"/>
    <property type="match status" value="1"/>
</dbReference>
<dbReference type="EMBL" id="QFQP01000047">
    <property type="protein sequence ID" value="PZR05233.1"/>
    <property type="molecule type" value="Genomic_DNA"/>
</dbReference>
<dbReference type="PROSITE" id="PS50011">
    <property type="entry name" value="PROTEIN_KINASE_DOM"/>
    <property type="match status" value="1"/>
</dbReference>
<evidence type="ECO:0000256" key="3">
    <source>
        <dbReference type="ARBA" id="ARBA00022741"/>
    </source>
</evidence>
<evidence type="ECO:0000256" key="4">
    <source>
        <dbReference type="ARBA" id="ARBA00022777"/>
    </source>
</evidence>
<protein>
    <recommendedName>
        <fullName evidence="1">non-specific serine/threonine protein kinase</fullName>
        <ecNumber evidence="1">2.7.11.1</ecNumber>
    </recommendedName>
</protein>
<dbReference type="SUPFAM" id="SSF56112">
    <property type="entry name" value="Protein kinase-like (PK-like)"/>
    <property type="match status" value="1"/>
</dbReference>
<evidence type="ECO:0000256" key="1">
    <source>
        <dbReference type="ARBA" id="ARBA00012513"/>
    </source>
</evidence>
<comment type="caution">
    <text evidence="7">The sequence shown here is derived from an EMBL/GenBank/DDBJ whole genome shotgun (WGS) entry which is preliminary data.</text>
</comment>
<dbReference type="InterPro" id="IPR000719">
    <property type="entry name" value="Prot_kinase_dom"/>
</dbReference>
<dbReference type="PANTHER" id="PTHR43671:SF13">
    <property type="entry name" value="SERINE_THREONINE-PROTEIN KINASE NEK2"/>
    <property type="match status" value="1"/>
</dbReference>
<gene>
    <name evidence="7" type="ORF">DI536_32870</name>
</gene>
<name>A0A2W5SWU9_9BACT</name>
<keyword evidence="4 7" id="KW-0418">Kinase</keyword>
<keyword evidence="2" id="KW-0808">Transferase</keyword>
<keyword evidence="7" id="KW-0723">Serine/threonine-protein kinase</keyword>
<reference evidence="7 8" key="1">
    <citation type="submission" date="2017-08" db="EMBL/GenBank/DDBJ databases">
        <title>Infants hospitalized years apart are colonized by the same room-sourced microbial strains.</title>
        <authorList>
            <person name="Brooks B."/>
            <person name="Olm M.R."/>
            <person name="Firek B.A."/>
            <person name="Baker R."/>
            <person name="Thomas B.C."/>
            <person name="Morowitz M.J."/>
            <person name="Banfield J.F."/>
        </authorList>
    </citation>
    <scope>NUCLEOTIDE SEQUENCE [LARGE SCALE GENOMIC DNA]</scope>
    <source>
        <strain evidence="7">S2_003_000_R2_14</strain>
    </source>
</reference>
<dbReference type="Proteomes" id="UP000249061">
    <property type="component" value="Unassembled WGS sequence"/>
</dbReference>
<dbReference type="GO" id="GO:0005524">
    <property type="term" value="F:ATP binding"/>
    <property type="evidence" value="ECO:0007669"/>
    <property type="project" value="UniProtKB-KW"/>
</dbReference>